<evidence type="ECO:0000313" key="1">
    <source>
        <dbReference type="EMBL" id="CAB4121148.1"/>
    </source>
</evidence>
<proteinExistence type="predicted"/>
<accession>A0A6J5KGN9</accession>
<organism evidence="1">
    <name type="scientific">uncultured Caudovirales phage</name>
    <dbReference type="NCBI Taxonomy" id="2100421"/>
    <lineage>
        <taxon>Viruses</taxon>
        <taxon>Duplodnaviria</taxon>
        <taxon>Heunggongvirae</taxon>
        <taxon>Uroviricota</taxon>
        <taxon>Caudoviricetes</taxon>
        <taxon>Peduoviridae</taxon>
        <taxon>Maltschvirus</taxon>
        <taxon>Maltschvirus maltsch</taxon>
    </lineage>
</organism>
<name>A0A6J5KGN9_9CAUD</name>
<reference evidence="1" key="1">
    <citation type="submission" date="2020-04" db="EMBL/GenBank/DDBJ databases">
        <authorList>
            <person name="Chiriac C."/>
            <person name="Salcher M."/>
            <person name="Ghai R."/>
            <person name="Kavagutti S V."/>
        </authorList>
    </citation>
    <scope>NUCLEOTIDE SEQUENCE</scope>
</reference>
<dbReference type="EMBL" id="LR796140">
    <property type="protein sequence ID" value="CAB4121148.1"/>
    <property type="molecule type" value="Genomic_DNA"/>
</dbReference>
<protein>
    <submittedName>
        <fullName evidence="1">Uncharacterized protein</fullName>
    </submittedName>
</protein>
<sequence length="170" mass="18952">MPNELQVNTGLFVPSTNVWDVDSIRDINVNSKEFKELLIRLYQNINNISVVLNLKDSGLYFQQEFVTGKKLFPNPYTIGADAQGRDIWRMTLNVGALPNATTIAYPHNIGVMTTYMWLDIYGGSTNPIAMTGVPLSNFQISVNATSVSITTTADYSAYTNTLIVLEYVKE</sequence>
<gene>
    <name evidence="1" type="ORF">UFOVP9_14</name>
</gene>